<proteinExistence type="predicted"/>
<name>A0A915LAK2_ROMCU</name>
<sequence>MDIIPNDTIALTGCDRRSDDIYEKLIKIKITPKENERICQQQKYERENNLKLNRHQPFPENTPVADPNNITTIVNTGRIFGFHSSSTHMPKDQKSVKNGQNLQKHEEVKRFEEKIETNLDSSFYHNYRTIAGSKGRIDLSRNNYRAPSRFSANGGDLCANQNIITETTISTVKTNENNYHECEKMENYREYEVQSEKYI</sequence>
<dbReference type="Proteomes" id="UP000887565">
    <property type="component" value="Unplaced"/>
</dbReference>
<dbReference type="AlphaFoldDB" id="A0A915LAK2"/>
<reference evidence="2" key="1">
    <citation type="submission" date="2022-11" db="UniProtKB">
        <authorList>
            <consortium name="WormBaseParasite"/>
        </authorList>
    </citation>
    <scope>IDENTIFICATION</scope>
</reference>
<accession>A0A915LAK2</accession>
<keyword evidence="1" id="KW-1185">Reference proteome</keyword>
<protein>
    <submittedName>
        <fullName evidence="2">Uncharacterized protein</fullName>
    </submittedName>
</protein>
<dbReference type="WBParaSite" id="nRc.2.0.1.t46786-RA">
    <property type="protein sequence ID" value="nRc.2.0.1.t46786-RA"/>
    <property type="gene ID" value="nRc.2.0.1.g46786"/>
</dbReference>
<evidence type="ECO:0000313" key="2">
    <source>
        <dbReference type="WBParaSite" id="nRc.2.0.1.t46786-RA"/>
    </source>
</evidence>
<evidence type="ECO:0000313" key="1">
    <source>
        <dbReference type="Proteomes" id="UP000887565"/>
    </source>
</evidence>
<organism evidence="1 2">
    <name type="scientific">Romanomermis culicivorax</name>
    <name type="common">Nematode worm</name>
    <dbReference type="NCBI Taxonomy" id="13658"/>
    <lineage>
        <taxon>Eukaryota</taxon>
        <taxon>Metazoa</taxon>
        <taxon>Ecdysozoa</taxon>
        <taxon>Nematoda</taxon>
        <taxon>Enoplea</taxon>
        <taxon>Dorylaimia</taxon>
        <taxon>Mermithida</taxon>
        <taxon>Mermithoidea</taxon>
        <taxon>Mermithidae</taxon>
        <taxon>Romanomermis</taxon>
    </lineage>
</organism>